<dbReference type="Proteomes" id="UP000009168">
    <property type="component" value="Unassembled WGS sequence"/>
</dbReference>
<name>Q22NT3_TETTS</name>
<dbReference type="InterPro" id="IPR051685">
    <property type="entry name" value="Ycf3/AcsC/BcsC/TPR_MFPF"/>
</dbReference>
<dbReference type="eggNOG" id="KOG4626">
    <property type="taxonomic scope" value="Eukaryota"/>
</dbReference>
<keyword evidence="1" id="KW-0677">Repeat</keyword>
<dbReference type="PANTHER" id="PTHR44943">
    <property type="entry name" value="CELLULOSE SYNTHASE OPERON PROTEIN C"/>
    <property type="match status" value="1"/>
</dbReference>
<protein>
    <submittedName>
        <fullName evidence="4">Tetratricopeptide repeat protein</fullName>
    </submittedName>
</protein>
<dbReference type="PANTHER" id="PTHR44943:SF8">
    <property type="entry name" value="TPR REPEAT-CONTAINING PROTEIN MJ0263"/>
    <property type="match status" value="1"/>
</dbReference>
<dbReference type="OrthoDB" id="420945at2759"/>
<evidence type="ECO:0000256" key="2">
    <source>
        <dbReference type="ARBA" id="ARBA00022803"/>
    </source>
</evidence>
<evidence type="ECO:0000313" key="5">
    <source>
        <dbReference type="Proteomes" id="UP000009168"/>
    </source>
</evidence>
<keyword evidence="2 3" id="KW-0802">TPR repeat</keyword>
<evidence type="ECO:0000256" key="1">
    <source>
        <dbReference type="ARBA" id="ARBA00022737"/>
    </source>
</evidence>
<dbReference type="PROSITE" id="PS50005">
    <property type="entry name" value="TPR"/>
    <property type="match status" value="1"/>
</dbReference>
<accession>Q22NT3</accession>
<gene>
    <name evidence="4" type="ORF">TTHERM_00197660</name>
</gene>
<dbReference type="KEGG" id="tet:TTHERM_00197660"/>
<dbReference type="RefSeq" id="XP_977297.2">
    <property type="nucleotide sequence ID" value="XM_972204.2"/>
</dbReference>
<dbReference type="HOGENOM" id="CLU_450196_0_0_1"/>
<proteinExistence type="predicted"/>
<sequence length="196" mass="23240">MRKLTQLFKNGYIPKKCFMPHSLSINQRYFFSRLLNYIDSLTQTFAKNQIISQEVRGLSDLNMAPRNLELSKQKQEKVKQMCLNNQQQQYPKTVDSCLINGTIFQKIKMIEDAKNCYLDAIKIDPKLTLAYQHLADIYEDTKNFQETEKYLLKALEITPDDIYLNYRLGFLYQKMGNLKSQRHSLLRVKINKKRQK</sequence>
<dbReference type="SMART" id="SM00028">
    <property type="entry name" value="TPR"/>
    <property type="match status" value="2"/>
</dbReference>
<organism evidence="4 5">
    <name type="scientific">Tetrahymena thermophila (strain SB210)</name>
    <dbReference type="NCBI Taxonomy" id="312017"/>
    <lineage>
        <taxon>Eukaryota</taxon>
        <taxon>Sar</taxon>
        <taxon>Alveolata</taxon>
        <taxon>Ciliophora</taxon>
        <taxon>Intramacronucleata</taxon>
        <taxon>Oligohymenophorea</taxon>
        <taxon>Hymenostomatida</taxon>
        <taxon>Tetrahymenina</taxon>
        <taxon>Tetrahymenidae</taxon>
        <taxon>Tetrahymena</taxon>
    </lineage>
</organism>
<dbReference type="GeneID" id="7827043"/>
<evidence type="ECO:0000313" key="4">
    <source>
        <dbReference type="EMBL" id="EAR86702.2"/>
    </source>
</evidence>
<keyword evidence="5" id="KW-1185">Reference proteome</keyword>
<dbReference type="SUPFAM" id="SSF48452">
    <property type="entry name" value="TPR-like"/>
    <property type="match status" value="1"/>
</dbReference>
<reference evidence="5" key="1">
    <citation type="journal article" date="2006" name="PLoS Biol.">
        <title>Macronuclear genome sequence of the ciliate Tetrahymena thermophila, a model eukaryote.</title>
        <authorList>
            <person name="Eisen J.A."/>
            <person name="Coyne R.S."/>
            <person name="Wu M."/>
            <person name="Wu D."/>
            <person name="Thiagarajan M."/>
            <person name="Wortman J.R."/>
            <person name="Badger J.H."/>
            <person name="Ren Q."/>
            <person name="Amedeo P."/>
            <person name="Jones K.M."/>
            <person name="Tallon L.J."/>
            <person name="Delcher A.L."/>
            <person name="Salzberg S.L."/>
            <person name="Silva J.C."/>
            <person name="Haas B.J."/>
            <person name="Majoros W.H."/>
            <person name="Farzad M."/>
            <person name="Carlton J.M."/>
            <person name="Smith R.K. Jr."/>
            <person name="Garg J."/>
            <person name="Pearlman R.E."/>
            <person name="Karrer K.M."/>
            <person name="Sun L."/>
            <person name="Manning G."/>
            <person name="Elde N.C."/>
            <person name="Turkewitz A.P."/>
            <person name="Asai D.J."/>
            <person name="Wilkes D.E."/>
            <person name="Wang Y."/>
            <person name="Cai H."/>
            <person name="Collins K."/>
            <person name="Stewart B.A."/>
            <person name="Lee S.R."/>
            <person name="Wilamowska K."/>
            <person name="Weinberg Z."/>
            <person name="Ruzzo W.L."/>
            <person name="Wloga D."/>
            <person name="Gaertig J."/>
            <person name="Frankel J."/>
            <person name="Tsao C.-C."/>
            <person name="Gorovsky M.A."/>
            <person name="Keeling P.J."/>
            <person name="Waller R.F."/>
            <person name="Patron N.J."/>
            <person name="Cherry J.M."/>
            <person name="Stover N.A."/>
            <person name="Krieger C.J."/>
            <person name="del Toro C."/>
            <person name="Ryder H.F."/>
            <person name="Williamson S.C."/>
            <person name="Barbeau R.A."/>
            <person name="Hamilton E.P."/>
            <person name="Orias E."/>
        </authorList>
    </citation>
    <scope>NUCLEOTIDE SEQUENCE [LARGE SCALE GENOMIC DNA]</scope>
    <source>
        <strain evidence="5">SB210</strain>
    </source>
</reference>
<dbReference type="Gene3D" id="1.25.40.10">
    <property type="entry name" value="Tetratricopeptide repeat domain"/>
    <property type="match status" value="1"/>
</dbReference>
<evidence type="ECO:0000256" key="3">
    <source>
        <dbReference type="PROSITE-ProRule" id="PRU00339"/>
    </source>
</evidence>
<dbReference type="InParanoid" id="Q22NT3"/>
<dbReference type="InterPro" id="IPR011990">
    <property type="entry name" value="TPR-like_helical_dom_sf"/>
</dbReference>
<dbReference type="InterPro" id="IPR019734">
    <property type="entry name" value="TPR_rpt"/>
</dbReference>
<dbReference type="EMBL" id="GG662857">
    <property type="protein sequence ID" value="EAR86702.2"/>
    <property type="molecule type" value="Genomic_DNA"/>
</dbReference>
<dbReference type="AlphaFoldDB" id="Q22NT3"/>
<feature type="repeat" description="TPR" evidence="3">
    <location>
        <begin position="128"/>
        <end position="161"/>
    </location>
</feature>
<dbReference type="Pfam" id="PF13181">
    <property type="entry name" value="TPR_8"/>
    <property type="match status" value="2"/>
</dbReference>